<evidence type="ECO:0000313" key="4">
    <source>
        <dbReference type="EMBL" id="CDO97276.1"/>
    </source>
</evidence>
<dbReference type="STRING" id="49390.A0A068TM47"/>
<dbReference type="Pfam" id="PF06075">
    <property type="entry name" value="DUF936"/>
    <property type="match status" value="1"/>
</dbReference>
<reference evidence="5" key="1">
    <citation type="journal article" date="2014" name="Science">
        <title>The coffee genome provides insight into the convergent evolution of caffeine biosynthesis.</title>
        <authorList>
            <person name="Denoeud F."/>
            <person name="Carretero-Paulet L."/>
            <person name="Dereeper A."/>
            <person name="Droc G."/>
            <person name="Guyot R."/>
            <person name="Pietrella M."/>
            <person name="Zheng C."/>
            <person name="Alberti A."/>
            <person name="Anthony F."/>
            <person name="Aprea G."/>
            <person name="Aury J.M."/>
            <person name="Bento P."/>
            <person name="Bernard M."/>
            <person name="Bocs S."/>
            <person name="Campa C."/>
            <person name="Cenci A."/>
            <person name="Combes M.C."/>
            <person name="Crouzillat D."/>
            <person name="Da Silva C."/>
            <person name="Daddiego L."/>
            <person name="De Bellis F."/>
            <person name="Dussert S."/>
            <person name="Garsmeur O."/>
            <person name="Gayraud T."/>
            <person name="Guignon V."/>
            <person name="Jahn K."/>
            <person name="Jamilloux V."/>
            <person name="Joet T."/>
            <person name="Labadie K."/>
            <person name="Lan T."/>
            <person name="Leclercq J."/>
            <person name="Lepelley M."/>
            <person name="Leroy T."/>
            <person name="Li L.T."/>
            <person name="Librado P."/>
            <person name="Lopez L."/>
            <person name="Munoz A."/>
            <person name="Noel B."/>
            <person name="Pallavicini A."/>
            <person name="Perrotta G."/>
            <person name="Poncet V."/>
            <person name="Pot D."/>
            <person name="Priyono X."/>
            <person name="Rigoreau M."/>
            <person name="Rouard M."/>
            <person name="Rozas J."/>
            <person name="Tranchant-Dubreuil C."/>
            <person name="VanBuren R."/>
            <person name="Zhang Q."/>
            <person name="Andrade A.C."/>
            <person name="Argout X."/>
            <person name="Bertrand B."/>
            <person name="de Kochko A."/>
            <person name="Graziosi G."/>
            <person name="Henry R.J."/>
            <person name="Jayarama X."/>
            <person name="Ming R."/>
            <person name="Nagai C."/>
            <person name="Rounsley S."/>
            <person name="Sankoff D."/>
            <person name="Giuliano G."/>
            <person name="Albert V.A."/>
            <person name="Wincker P."/>
            <person name="Lashermes P."/>
        </authorList>
    </citation>
    <scope>NUCLEOTIDE SEQUENCE [LARGE SCALE GENOMIC DNA]</scope>
    <source>
        <strain evidence="5">cv. DH200-94</strain>
    </source>
</reference>
<evidence type="ECO:0000313" key="5">
    <source>
        <dbReference type="Proteomes" id="UP000295252"/>
    </source>
</evidence>
<feature type="domain" description="DUF6857" evidence="3">
    <location>
        <begin position="429"/>
        <end position="682"/>
    </location>
</feature>
<dbReference type="Gramene" id="CDO97276">
    <property type="protein sequence ID" value="CDO97276"/>
    <property type="gene ID" value="GSCOC_T00014555001"/>
</dbReference>
<dbReference type="GO" id="GO:0008017">
    <property type="term" value="F:microtubule binding"/>
    <property type="evidence" value="ECO:0007669"/>
    <property type="project" value="EnsemblPlants"/>
</dbReference>
<dbReference type="OrthoDB" id="773154at2759"/>
<dbReference type="OMA" id="DSTHSMY"/>
<dbReference type="GO" id="GO:0005874">
    <property type="term" value="C:microtubule"/>
    <property type="evidence" value="ECO:0007669"/>
    <property type="project" value="EnsemblPlants"/>
</dbReference>
<accession>A0A068TM47</accession>
<feature type="domain" description="DUF6857" evidence="3">
    <location>
        <begin position="320"/>
        <end position="376"/>
    </location>
</feature>
<keyword evidence="5" id="KW-1185">Reference proteome</keyword>
<dbReference type="EMBL" id="HG739085">
    <property type="protein sequence ID" value="CDO97276.1"/>
    <property type="molecule type" value="Genomic_DNA"/>
</dbReference>
<gene>
    <name evidence="4" type="ORF">GSCOC_T00014555001</name>
</gene>
<organism evidence="4 5">
    <name type="scientific">Coffea canephora</name>
    <name type="common">Robusta coffee</name>
    <dbReference type="NCBI Taxonomy" id="49390"/>
    <lineage>
        <taxon>Eukaryota</taxon>
        <taxon>Viridiplantae</taxon>
        <taxon>Streptophyta</taxon>
        <taxon>Embryophyta</taxon>
        <taxon>Tracheophyta</taxon>
        <taxon>Spermatophyta</taxon>
        <taxon>Magnoliopsida</taxon>
        <taxon>eudicotyledons</taxon>
        <taxon>Gunneridae</taxon>
        <taxon>Pentapetalae</taxon>
        <taxon>asterids</taxon>
        <taxon>lamiids</taxon>
        <taxon>Gentianales</taxon>
        <taxon>Rubiaceae</taxon>
        <taxon>Ixoroideae</taxon>
        <taxon>Gardenieae complex</taxon>
        <taxon>Bertiereae - Coffeeae clade</taxon>
        <taxon>Coffeeae</taxon>
        <taxon>Coffea</taxon>
    </lineage>
</organism>
<feature type="region of interest" description="Disordered" evidence="1">
    <location>
        <begin position="251"/>
        <end position="305"/>
    </location>
</feature>
<feature type="domain" description="DUF936" evidence="2">
    <location>
        <begin position="4"/>
        <end position="120"/>
    </location>
</feature>
<dbReference type="Pfam" id="PF21647">
    <property type="entry name" value="DUF6857"/>
    <property type="match status" value="2"/>
</dbReference>
<dbReference type="AlphaFoldDB" id="A0A068TM47"/>
<dbReference type="PANTHER" id="PTHR31928:SF12">
    <property type="entry name" value="DUF3741 DOMAIN-CONTAINING PROTEIN"/>
    <property type="match status" value="1"/>
</dbReference>
<proteinExistence type="predicted"/>
<evidence type="ECO:0000256" key="1">
    <source>
        <dbReference type="SAM" id="MobiDB-lite"/>
    </source>
</evidence>
<dbReference type="PANTHER" id="PTHR31928">
    <property type="entry name" value="EXPRESSED PROTEIN"/>
    <property type="match status" value="1"/>
</dbReference>
<dbReference type="InterPro" id="IPR049172">
    <property type="entry name" value="DUF6857_pln"/>
</dbReference>
<sequence length="686" mass="76801">MALLKSGVLEKHLQELKDEDQTLGDDRKPVLLQIRSIIPVLEEGDLFPDRGFYLKVSDASHAMYVSLPQEQNDMILSNKLKLGQFIYVHKLEKSEPVPLIRGLTPVPGRRPCEGSPEDIHSPTALVKFLQVLDTDPVVEKGVISEKTINEDSTISRKPLYRGLSDSEGLIRNHNGLQQRPRGRFRSLSASRTRHGERTVGSRSSKPTSTDDDSDSDSTLSSVSLMSKRKSWTQSDILGLKQMFDSSAIKNESKPVAKSLSANVSPVRSMRYDSSDECSSSTTRRRDVSSTKKLVKGTNKSRTPVPKVISEQTSQPVSSLVHDGKGAETAIAWESLPSKLVKLGKEVVRQRDIALSAAADALQEACAAERLLNSLSQLLENILFFSKRVEIQCTKMIFEVKHITYDVKQIFYALHFQNYDWKNDFIAQNTYSEFHVSGEEDVQPYVDKFFDLQDDLARTRLIVQSLTNISPFKTPETDANGTTSVKEALNIALERKKNATTWIKSAVAFDLSTCSSDPLKLSVSPVAATDAVKKPSRCVKPKGARIIRRQRTNDDLPLLVASDKDYQAEWTRGSTLCAAADLASLLQDECRKLLLSYVENYLEEVESKTSSMHSDRQVSGMMYKVKRVNDWLNVFIGKEPNLPGDDGFKIFSNLDDSEREAYGRVRNKIYEILLNHVERTALAFGKS</sequence>
<protein>
    <recommendedName>
        <fullName evidence="6">DUF936 domain-containing protein</fullName>
    </recommendedName>
</protein>
<evidence type="ECO:0000259" key="3">
    <source>
        <dbReference type="Pfam" id="PF21647"/>
    </source>
</evidence>
<dbReference type="Proteomes" id="UP000295252">
    <property type="component" value="Chromosome IV"/>
</dbReference>
<dbReference type="InParanoid" id="A0A068TM47"/>
<name>A0A068TM47_COFCA</name>
<evidence type="ECO:0000259" key="2">
    <source>
        <dbReference type="Pfam" id="PF06075"/>
    </source>
</evidence>
<evidence type="ECO:0008006" key="6">
    <source>
        <dbReference type="Google" id="ProtNLM"/>
    </source>
</evidence>
<feature type="region of interest" description="Disordered" evidence="1">
    <location>
        <begin position="165"/>
        <end position="219"/>
    </location>
</feature>
<dbReference type="InterPro" id="IPR010341">
    <property type="entry name" value="DUF936_pln"/>
</dbReference>
<dbReference type="PhylomeDB" id="A0A068TM47"/>
<dbReference type="InterPro" id="IPR048297">
    <property type="entry name" value="DUF936_dom_pln"/>
</dbReference>